<reference evidence="1" key="1">
    <citation type="submission" date="2022-07" db="EMBL/GenBank/DDBJ databases">
        <title>Taxonomy of Novel Oxalotrophic and Methylotrophic Bacteria.</title>
        <authorList>
            <person name="Sahin N."/>
            <person name="Tani A."/>
        </authorList>
    </citation>
    <scope>NUCLEOTIDE SEQUENCE</scope>
    <source>
        <strain evidence="1">Y10</strain>
    </source>
</reference>
<sequence>MKRNKNKKDFAKKILNYGTIATVMGVTIDASGQIEYTDVNPDFGGSEVIYELDLNNDNQVDFTVVHTISSGENVLYFDTKSPGAEVMGEVYKISEKDDYGFALGLDNGDVISYRQKTWLKGTDGILLNSASCYSGFSNWCGVEDKYVGLRFKIDGNVHYGWARLDVSLSGAKWVIKDYAYNTEPNASIRAGEKEERAIDGIED</sequence>
<evidence type="ECO:0000313" key="1">
    <source>
        <dbReference type="EMBL" id="GLB48595.1"/>
    </source>
</evidence>
<dbReference type="EMBL" id="BRVO01000001">
    <property type="protein sequence ID" value="GLB48595.1"/>
    <property type="molecule type" value="Genomic_DNA"/>
</dbReference>
<accession>A0ABQ5MGS5</accession>
<dbReference type="Proteomes" id="UP001143543">
    <property type="component" value="Unassembled WGS sequence"/>
</dbReference>
<dbReference type="RefSeq" id="WP_281764229.1">
    <property type="nucleotide sequence ID" value="NZ_BRVO01000001.1"/>
</dbReference>
<proteinExistence type="predicted"/>
<organism evidence="1 2">
    <name type="scientific">Neptunitalea lumnitzerae</name>
    <dbReference type="NCBI Taxonomy" id="2965509"/>
    <lineage>
        <taxon>Bacteria</taxon>
        <taxon>Pseudomonadati</taxon>
        <taxon>Bacteroidota</taxon>
        <taxon>Flavobacteriia</taxon>
        <taxon>Flavobacteriales</taxon>
        <taxon>Flavobacteriaceae</taxon>
        <taxon>Neptunitalea</taxon>
    </lineage>
</organism>
<keyword evidence="2" id="KW-1185">Reference proteome</keyword>
<evidence type="ECO:0000313" key="2">
    <source>
        <dbReference type="Proteomes" id="UP001143543"/>
    </source>
</evidence>
<protein>
    <submittedName>
        <fullName evidence="1">Uncharacterized protein</fullName>
    </submittedName>
</protein>
<comment type="caution">
    <text evidence="1">The sequence shown here is derived from an EMBL/GenBank/DDBJ whole genome shotgun (WGS) entry which is preliminary data.</text>
</comment>
<name>A0ABQ5MGS5_9FLAO</name>
<gene>
    <name evidence="1" type="ORF">Y10_09630</name>
</gene>